<evidence type="ECO:0000256" key="1">
    <source>
        <dbReference type="SAM" id="Phobius"/>
    </source>
</evidence>
<protein>
    <submittedName>
        <fullName evidence="2">Uncharacterized protein</fullName>
    </submittedName>
</protein>
<keyword evidence="3" id="KW-1185">Reference proteome</keyword>
<proteinExistence type="predicted"/>
<sequence>MANHLKHIGKQLMVFALIASIFNIYALEIWCGLTMDGPRHEPISIGYHGTNAPAGTDYCPHQSDTDDHKGACEDHHSFFLTSLVDSGPHKINFSADDFQFILPDHLNIFGSHTNPLLTLSVRLFPDVGLKPKVPDIRIFICSLII</sequence>
<keyword evidence="1" id="KW-0472">Membrane</keyword>
<keyword evidence="1" id="KW-0812">Transmembrane</keyword>
<dbReference type="Proteomes" id="UP000644147">
    <property type="component" value="Unassembled WGS sequence"/>
</dbReference>
<name>A0ABS1BXM4_9BACT</name>
<feature type="transmembrane region" description="Helical" evidence="1">
    <location>
        <begin position="12"/>
        <end position="30"/>
    </location>
</feature>
<evidence type="ECO:0000313" key="2">
    <source>
        <dbReference type="EMBL" id="MBK0401852.1"/>
    </source>
</evidence>
<dbReference type="RefSeq" id="WP_200504456.1">
    <property type="nucleotide sequence ID" value="NZ_JAEHFX010000001.1"/>
</dbReference>
<organism evidence="2 3">
    <name type="scientific">Adhaeribacter terrigena</name>
    <dbReference type="NCBI Taxonomy" id="2793070"/>
    <lineage>
        <taxon>Bacteria</taxon>
        <taxon>Pseudomonadati</taxon>
        <taxon>Bacteroidota</taxon>
        <taxon>Cytophagia</taxon>
        <taxon>Cytophagales</taxon>
        <taxon>Hymenobacteraceae</taxon>
        <taxon>Adhaeribacter</taxon>
    </lineage>
</organism>
<accession>A0ABS1BXM4</accession>
<evidence type="ECO:0000313" key="3">
    <source>
        <dbReference type="Proteomes" id="UP000644147"/>
    </source>
</evidence>
<keyword evidence="1" id="KW-1133">Transmembrane helix</keyword>
<reference evidence="2 3" key="1">
    <citation type="submission" date="2020-12" db="EMBL/GenBank/DDBJ databases">
        <title>Bacterial novel species Adhaeribacter sp. BT258 isolated from soil.</title>
        <authorList>
            <person name="Jung H.-Y."/>
        </authorList>
    </citation>
    <scope>NUCLEOTIDE SEQUENCE [LARGE SCALE GENOMIC DNA]</scope>
    <source>
        <strain evidence="2 3">BT258</strain>
    </source>
</reference>
<comment type="caution">
    <text evidence="2">The sequence shown here is derived from an EMBL/GenBank/DDBJ whole genome shotgun (WGS) entry which is preliminary data.</text>
</comment>
<gene>
    <name evidence="2" type="ORF">I5M27_02580</name>
</gene>
<dbReference type="EMBL" id="JAEHFX010000001">
    <property type="protein sequence ID" value="MBK0401852.1"/>
    <property type="molecule type" value="Genomic_DNA"/>
</dbReference>